<dbReference type="EMBL" id="JABCIY010000209">
    <property type="protein sequence ID" value="KAF7188556.1"/>
    <property type="molecule type" value="Genomic_DNA"/>
</dbReference>
<accession>A0A8H6REG7</accession>
<keyword evidence="4" id="KW-1185">Reference proteome</keyword>
<feature type="domain" description="C2H2-type" evidence="2">
    <location>
        <begin position="100"/>
        <end position="125"/>
    </location>
</feature>
<dbReference type="OrthoDB" id="2687452at2759"/>
<protein>
    <recommendedName>
        <fullName evidence="2">C2H2-type domain-containing protein</fullName>
    </recommendedName>
</protein>
<gene>
    <name evidence="3" type="ORF">HII31_10218</name>
</gene>
<dbReference type="Gene3D" id="3.30.160.60">
    <property type="entry name" value="Classic Zinc Finger"/>
    <property type="match status" value="1"/>
</dbReference>
<dbReference type="SMART" id="SM00355">
    <property type="entry name" value="ZnF_C2H2"/>
    <property type="match status" value="2"/>
</dbReference>
<feature type="domain" description="C2H2-type" evidence="2">
    <location>
        <begin position="133"/>
        <end position="162"/>
    </location>
</feature>
<evidence type="ECO:0000256" key="1">
    <source>
        <dbReference type="SAM" id="MobiDB-lite"/>
    </source>
</evidence>
<evidence type="ECO:0000313" key="4">
    <source>
        <dbReference type="Proteomes" id="UP000660729"/>
    </source>
</evidence>
<evidence type="ECO:0000259" key="2">
    <source>
        <dbReference type="SMART" id="SM00355"/>
    </source>
</evidence>
<reference evidence="3" key="1">
    <citation type="submission" date="2020-04" db="EMBL/GenBank/DDBJ databases">
        <title>Draft genome resource of the tomato pathogen Pseudocercospora fuligena.</title>
        <authorList>
            <person name="Zaccaron A."/>
        </authorList>
    </citation>
    <scope>NUCLEOTIDE SEQUENCE</scope>
    <source>
        <strain evidence="3">PF001</strain>
    </source>
</reference>
<dbReference type="Proteomes" id="UP000660729">
    <property type="component" value="Unassembled WGS sequence"/>
</dbReference>
<feature type="compositionally biased region" description="Low complexity" evidence="1">
    <location>
        <begin position="27"/>
        <end position="45"/>
    </location>
</feature>
<feature type="compositionally biased region" description="Low complexity" evidence="1">
    <location>
        <begin position="1"/>
        <end position="18"/>
    </location>
</feature>
<dbReference type="InterPro" id="IPR013087">
    <property type="entry name" value="Znf_C2H2_type"/>
</dbReference>
<name>A0A8H6REG7_9PEZI</name>
<sequence length="183" mass="20783">MSSQYYQPYPSSNQPYYPESRPSNYVTRTLYPTTTPDTYAYSSTPRSSYYDRSLTISTSSTYSTSPTSPSPSYYDISPTLAYSTSPISTNSSYREGQPTYYCLYHGCEHGSARKADLERHVQVTHLRESLNLVDCQYVGCHRKGKYGFTRKDKMVDHMRDVHKADIPKRKSSGGSQGGIVVRR</sequence>
<comment type="caution">
    <text evidence="3">The sequence shown here is derived from an EMBL/GenBank/DDBJ whole genome shotgun (WGS) entry which is preliminary data.</text>
</comment>
<feature type="region of interest" description="Disordered" evidence="1">
    <location>
        <begin position="1"/>
        <end position="46"/>
    </location>
</feature>
<dbReference type="AlphaFoldDB" id="A0A8H6REG7"/>
<organism evidence="3 4">
    <name type="scientific">Pseudocercospora fuligena</name>
    <dbReference type="NCBI Taxonomy" id="685502"/>
    <lineage>
        <taxon>Eukaryota</taxon>
        <taxon>Fungi</taxon>
        <taxon>Dikarya</taxon>
        <taxon>Ascomycota</taxon>
        <taxon>Pezizomycotina</taxon>
        <taxon>Dothideomycetes</taxon>
        <taxon>Dothideomycetidae</taxon>
        <taxon>Mycosphaerellales</taxon>
        <taxon>Mycosphaerellaceae</taxon>
        <taxon>Pseudocercospora</taxon>
    </lineage>
</organism>
<proteinExistence type="predicted"/>
<evidence type="ECO:0000313" key="3">
    <source>
        <dbReference type="EMBL" id="KAF7188556.1"/>
    </source>
</evidence>